<proteinExistence type="predicted"/>
<keyword evidence="3" id="KW-0408">Iron</keyword>
<organism evidence="6 7">
    <name type="scientific">Zancudomyces culisetae</name>
    <name type="common">Gut fungus</name>
    <name type="synonym">Smittium culisetae</name>
    <dbReference type="NCBI Taxonomy" id="1213189"/>
    <lineage>
        <taxon>Eukaryota</taxon>
        <taxon>Fungi</taxon>
        <taxon>Fungi incertae sedis</taxon>
        <taxon>Zoopagomycota</taxon>
        <taxon>Kickxellomycotina</taxon>
        <taxon>Harpellomycetes</taxon>
        <taxon>Harpellales</taxon>
        <taxon>Legeriomycetaceae</taxon>
        <taxon>Zancudomyces</taxon>
    </lineage>
</organism>
<evidence type="ECO:0000256" key="2">
    <source>
        <dbReference type="ARBA" id="ARBA00023002"/>
    </source>
</evidence>
<comment type="caution">
    <text evidence="6">The sequence shown here is derived from an EMBL/GenBank/DDBJ whole genome shotgun (WGS) entry which is preliminary data.</text>
</comment>
<dbReference type="AlphaFoldDB" id="A0A1R1PRI3"/>
<feature type="compositionally biased region" description="Basic and acidic residues" evidence="4">
    <location>
        <begin position="97"/>
        <end position="112"/>
    </location>
</feature>
<gene>
    <name evidence="6" type="ORF">AX774_g2974</name>
</gene>
<keyword evidence="2" id="KW-0560">Oxidoreductase</keyword>
<evidence type="ECO:0000256" key="4">
    <source>
        <dbReference type="SAM" id="MobiDB-lite"/>
    </source>
</evidence>
<dbReference type="InterPro" id="IPR042098">
    <property type="entry name" value="TauD-like_sf"/>
</dbReference>
<evidence type="ECO:0000256" key="3">
    <source>
        <dbReference type="ARBA" id="ARBA00023004"/>
    </source>
</evidence>
<name>A0A1R1PRI3_ZANCU</name>
<dbReference type="InterPro" id="IPR010376">
    <property type="entry name" value="GBBH-like_N"/>
</dbReference>
<evidence type="ECO:0000259" key="5">
    <source>
        <dbReference type="Pfam" id="PF06155"/>
    </source>
</evidence>
<keyword evidence="1" id="KW-0479">Metal-binding</keyword>
<dbReference type="Gene3D" id="3.60.130.10">
    <property type="entry name" value="Clavaminate synthase-like"/>
    <property type="match status" value="1"/>
</dbReference>
<dbReference type="OrthoDB" id="406634at2759"/>
<dbReference type="InterPro" id="IPR038492">
    <property type="entry name" value="GBBH-like_N_sf"/>
</dbReference>
<sequence length="458" mass="51846">MQRTPRIIKKPAGSRVFTLKTGSGSGNGNIGSAQVFIIKRGLVSPGQTTRQQIGQKELRSFSVLLNRARQERSSCGYTTGIQVVKSRWFGTSPENFVEPKRKSTAEEPHKDNVSSSRPKATLKGASVEVVEVSGEGHNQPANKNIQGSAKYQLPTAWLRDNCMCSLCVHSSNKQKLHTTGEISRDLQVKSVKVEYNKELQDYELEIEWVGSGLARQQQVVLANGSSQANSFSKNDTGNHVSKYALNWLKTNLPFPQKSCEIRQSHESSVGKVYWDRKMYEKEHEFVDYNDYMSSTGGYTKVLEMLGKYGLAFIKNIPENSSTANGNGEGEDPNYPKESKILQQIPVTFHYKHIETGEYRYFKHPTLKMSKGAVKSVFYSPPFQGPLNLDASDLEAPIFQDPKTNSHGEMSQLVTERITEFYDAFSKFENFIHKPENTFIYRPLMQHQVYAIIWEHMFI</sequence>
<dbReference type="GO" id="GO:0016491">
    <property type="term" value="F:oxidoreductase activity"/>
    <property type="evidence" value="ECO:0007669"/>
    <property type="project" value="UniProtKB-KW"/>
</dbReference>
<keyword evidence="7" id="KW-1185">Reference proteome</keyword>
<evidence type="ECO:0000256" key="1">
    <source>
        <dbReference type="ARBA" id="ARBA00022723"/>
    </source>
</evidence>
<feature type="region of interest" description="Disordered" evidence="4">
    <location>
        <begin position="94"/>
        <end position="120"/>
    </location>
</feature>
<protein>
    <recommendedName>
        <fullName evidence="5">Gamma-butyrobetaine hydroxylase-like N-terminal domain-containing protein</fullName>
    </recommendedName>
</protein>
<accession>A0A1R1PRI3</accession>
<dbReference type="Pfam" id="PF06155">
    <property type="entry name" value="GBBH-like_N"/>
    <property type="match status" value="1"/>
</dbReference>
<dbReference type="EMBL" id="LSSK01000389">
    <property type="protein sequence ID" value="OMH83503.1"/>
    <property type="molecule type" value="Genomic_DNA"/>
</dbReference>
<feature type="domain" description="Gamma-butyrobetaine hydroxylase-like N-terminal" evidence="5">
    <location>
        <begin position="149"/>
        <end position="208"/>
    </location>
</feature>
<dbReference type="GO" id="GO:0046872">
    <property type="term" value="F:metal ion binding"/>
    <property type="evidence" value="ECO:0007669"/>
    <property type="project" value="UniProtKB-KW"/>
</dbReference>
<dbReference type="Proteomes" id="UP000188320">
    <property type="component" value="Unassembled WGS sequence"/>
</dbReference>
<reference evidence="7" key="1">
    <citation type="submission" date="2017-01" db="EMBL/GenBank/DDBJ databases">
        <authorList>
            <person name="Wang Y."/>
            <person name="White M."/>
            <person name="Kvist S."/>
            <person name="Moncalvo J.-M."/>
        </authorList>
    </citation>
    <scope>NUCLEOTIDE SEQUENCE [LARGE SCALE GENOMIC DNA]</scope>
    <source>
        <strain evidence="7">COL-18-3</strain>
    </source>
</reference>
<dbReference type="Gene3D" id="3.30.2020.30">
    <property type="match status" value="1"/>
</dbReference>
<evidence type="ECO:0000313" key="7">
    <source>
        <dbReference type="Proteomes" id="UP000188320"/>
    </source>
</evidence>
<evidence type="ECO:0000313" key="6">
    <source>
        <dbReference type="EMBL" id="OMH83503.1"/>
    </source>
</evidence>